<feature type="transmembrane region" description="Helical" evidence="1">
    <location>
        <begin position="20"/>
        <end position="53"/>
    </location>
</feature>
<name>A0A166HMJ9_9MICO</name>
<organism evidence="2 4">
    <name type="scientific">Rathayibacter tanaceti</name>
    <dbReference type="NCBI Taxonomy" id="1671680"/>
    <lineage>
        <taxon>Bacteria</taxon>
        <taxon>Bacillati</taxon>
        <taxon>Actinomycetota</taxon>
        <taxon>Actinomycetes</taxon>
        <taxon>Micrococcales</taxon>
        <taxon>Microbacteriaceae</taxon>
        <taxon>Rathayibacter</taxon>
    </lineage>
</organism>
<dbReference type="EMBL" id="LIIN01000066">
    <property type="protein sequence ID" value="KZX20871.1"/>
    <property type="molecule type" value="Genomic_DNA"/>
</dbReference>
<proteinExistence type="predicted"/>
<gene>
    <name evidence="2" type="ORF">ACH61_01989</name>
    <name evidence="3" type="ORF">GSU10_00530</name>
</gene>
<evidence type="ECO:0000313" key="4">
    <source>
        <dbReference type="Proteomes" id="UP000076717"/>
    </source>
</evidence>
<keyword evidence="1" id="KW-1133">Transmembrane helix</keyword>
<evidence type="ECO:0008006" key="6">
    <source>
        <dbReference type="Google" id="ProtNLM"/>
    </source>
</evidence>
<dbReference type="Proteomes" id="UP000465031">
    <property type="component" value="Chromosome"/>
</dbReference>
<evidence type="ECO:0000313" key="2">
    <source>
        <dbReference type="EMBL" id="KZX20871.1"/>
    </source>
</evidence>
<keyword evidence="1" id="KW-0812">Transmembrane</keyword>
<evidence type="ECO:0000256" key="1">
    <source>
        <dbReference type="SAM" id="Phobius"/>
    </source>
</evidence>
<accession>A0A166HMJ9</accession>
<sequence length="242" mass="24912">MPPAFLDGPDAPEPARSRLALATLIVGIAAVPLAFVPFFGAVVGITAIALGIVALVKKRRPRGFALTGLVLGAMGLVLAIVLTVFAVVGLVSAVQQRQLDQSLSGSGSSSASDRPLMSGFDDGVSFDDGVAIGVSSPSDFQVTENAIGADQAHNVVFTFVIKNDSDTPVDPYLNVSVSSGGVEGSRIADYSADRPLVEPSTAVLPGGQISWQQAFSVADPDSVVVQVDAGYDRPKVIFTSVK</sequence>
<feature type="transmembrane region" description="Helical" evidence="1">
    <location>
        <begin position="65"/>
        <end position="91"/>
    </location>
</feature>
<dbReference type="EMBL" id="CP047186">
    <property type="protein sequence ID" value="QHC54291.1"/>
    <property type="molecule type" value="Genomic_DNA"/>
</dbReference>
<keyword evidence="4" id="KW-1185">Reference proteome</keyword>
<dbReference type="Proteomes" id="UP000076717">
    <property type="component" value="Unassembled WGS sequence"/>
</dbReference>
<dbReference type="KEGG" id="rte:GSU10_00530"/>
<reference evidence="2 4" key="1">
    <citation type="submission" date="2015-08" db="EMBL/GenBank/DDBJ databases">
        <title>Draft Genome Sequence of Rathayibacter sp. Strain VKM Ac-2596 Isolated from Leaf Gall Induced by Plant-Parasitic Nematodes.</title>
        <authorList>
            <person name="Vasilenko O.V."/>
            <person name="Starodumova I.P."/>
            <person name="Tarlachkov S.V."/>
            <person name="Dorofeeva L.V."/>
            <person name="Evtushenko L.I."/>
        </authorList>
    </citation>
    <scope>NUCLEOTIDE SEQUENCE [LARGE SCALE GENOMIC DNA]</scope>
    <source>
        <strain evidence="2 4">VKM Ac-2596</strain>
    </source>
</reference>
<protein>
    <recommendedName>
        <fullName evidence="6">DUF4190 domain-containing protein</fullName>
    </recommendedName>
</protein>
<keyword evidence="1" id="KW-0472">Membrane</keyword>
<evidence type="ECO:0000313" key="3">
    <source>
        <dbReference type="EMBL" id="QHC54291.1"/>
    </source>
</evidence>
<dbReference type="AlphaFoldDB" id="A0A166HMJ9"/>
<reference evidence="5" key="3">
    <citation type="submission" date="2019-12" db="EMBL/GenBank/DDBJ databases">
        <title>Complete and draft genome sequences of new strains and members of some known species of the genus Rathayibacter isolated from plants.</title>
        <authorList>
            <person name="Tarlachkov S.V."/>
            <person name="Starodumova I.P."/>
            <person name="Dorofeeva L.V."/>
            <person name="Prisyazhnaya N.V."/>
            <person name="Leyn S."/>
            <person name="Zlamal J."/>
            <person name="Elan M."/>
            <person name="Osterman A.L."/>
            <person name="Nadler S."/>
            <person name="Subbotin S.A."/>
            <person name="Evtushenko L.I."/>
        </authorList>
    </citation>
    <scope>NUCLEOTIDE SEQUENCE [LARGE SCALE GENOMIC DNA]</scope>
    <source>
        <strain evidence="5">VKM Ac-2761</strain>
    </source>
</reference>
<reference evidence="3" key="2">
    <citation type="submission" date="2019-12" db="EMBL/GenBank/DDBJ databases">
        <title>Complete and Draft Genome Sequences of New Strains and Members of Some Known Species of the Genus Rathayibacter isolated from Plants.</title>
        <authorList>
            <person name="Tarlachkov S.V."/>
            <person name="Starodumova I.P."/>
            <person name="Dorofeeva L.V."/>
            <person name="Prisyazhnaya N.V."/>
            <person name="Leyn S.A."/>
            <person name="Zlamal J.E."/>
            <person name="Elane M.L."/>
            <person name="Osterman A.L."/>
            <person name="Nadler S.A."/>
            <person name="Subbotin S.A."/>
            <person name="Evtushenko L.I."/>
        </authorList>
    </citation>
    <scope>NUCLEOTIDE SEQUENCE</scope>
    <source>
        <strain evidence="3">VKM Ac-2761</strain>
    </source>
</reference>
<evidence type="ECO:0000313" key="5">
    <source>
        <dbReference type="Proteomes" id="UP000465031"/>
    </source>
</evidence>
<dbReference type="OrthoDB" id="4484996at2"/>
<dbReference type="RefSeq" id="WP_068211465.1">
    <property type="nucleotide sequence ID" value="NZ_CP047186.1"/>
</dbReference>